<proteinExistence type="predicted"/>
<reference evidence="2" key="1">
    <citation type="submission" date="2009-09" db="EMBL/GenBank/DDBJ databases">
        <title>The complete chromosome of Sebaldella termitidis ATCC 33386.</title>
        <authorList>
            <consortium name="US DOE Joint Genome Institute (JGI-PGF)"/>
            <person name="Lucas S."/>
            <person name="Copeland A."/>
            <person name="Lapidus A."/>
            <person name="Glavina del Rio T."/>
            <person name="Dalin E."/>
            <person name="Tice H."/>
            <person name="Bruce D."/>
            <person name="Goodwin L."/>
            <person name="Pitluck S."/>
            <person name="Kyrpides N."/>
            <person name="Mavromatis K."/>
            <person name="Ivanova N."/>
            <person name="Mikhailova N."/>
            <person name="Sims D."/>
            <person name="Meincke L."/>
            <person name="Brettin T."/>
            <person name="Detter J.C."/>
            <person name="Han C."/>
            <person name="Larimer F."/>
            <person name="Land M."/>
            <person name="Hauser L."/>
            <person name="Markowitz V."/>
            <person name="Cheng J.F."/>
            <person name="Hugenholtz P."/>
            <person name="Woyke T."/>
            <person name="Wu D."/>
            <person name="Eisen J.A."/>
        </authorList>
    </citation>
    <scope>NUCLEOTIDE SEQUENCE [LARGE SCALE GENOMIC DNA]</scope>
    <source>
        <strain evidence="2">ATCC 33386 / NCTC 11300</strain>
    </source>
</reference>
<keyword evidence="2" id="KW-1185">Reference proteome</keyword>
<dbReference type="HOGENOM" id="CLU_163224_0_0_0"/>
<evidence type="ECO:0000313" key="1">
    <source>
        <dbReference type="EMBL" id="ACZ07416.1"/>
    </source>
</evidence>
<dbReference type="InterPro" id="IPR018757">
    <property type="entry name" value="DUF2316"/>
</dbReference>
<evidence type="ECO:0000313" key="2">
    <source>
        <dbReference type="Proteomes" id="UP000000845"/>
    </source>
</evidence>
<gene>
    <name evidence="1" type="ordered locus">Sterm_0542</name>
</gene>
<dbReference type="eggNOG" id="COG4367">
    <property type="taxonomic scope" value="Bacteria"/>
</dbReference>
<dbReference type="EMBL" id="CP001739">
    <property type="protein sequence ID" value="ACZ07416.1"/>
    <property type="molecule type" value="Genomic_DNA"/>
</dbReference>
<evidence type="ECO:0008006" key="3">
    <source>
        <dbReference type="Google" id="ProtNLM"/>
    </source>
</evidence>
<dbReference type="KEGG" id="str:Sterm_0542"/>
<dbReference type="AlphaFoldDB" id="D1AN40"/>
<accession>D1AN40</accession>
<organism evidence="1 2">
    <name type="scientific">Sebaldella termitidis (strain ATCC 33386 / NCTC 11300)</name>
    <dbReference type="NCBI Taxonomy" id="526218"/>
    <lineage>
        <taxon>Bacteria</taxon>
        <taxon>Fusobacteriati</taxon>
        <taxon>Fusobacteriota</taxon>
        <taxon>Fusobacteriia</taxon>
        <taxon>Fusobacteriales</taxon>
        <taxon>Leptotrichiaceae</taxon>
        <taxon>Sebaldella</taxon>
    </lineage>
</organism>
<name>D1AN40_SEBTE</name>
<dbReference type="STRING" id="526218.Sterm_0542"/>
<dbReference type="RefSeq" id="WP_012860014.1">
    <property type="nucleotide sequence ID" value="NC_013517.1"/>
</dbReference>
<protein>
    <recommendedName>
        <fullName evidence="3">DUF2316 domain-containing protein</fullName>
    </recommendedName>
</protein>
<dbReference type="Pfam" id="PF10078">
    <property type="entry name" value="DUF2316"/>
    <property type="match status" value="1"/>
</dbReference>
<sequence length="95" mass="11249">MSLNIEQKKQTSIELHENYKISGLTPEDIQSDLGLDPNQLENILNIKSISDPTAVWRLRDYMEEKITEQGKTPYPYSVLIENIYFPYKKEKKWEE</sequence>
<dbReference type="Proteomes" id="UP000000845">
    <property type="component" value="Chromosome"/>
</dbReference>
<reference evidence="1 2" key="2">
    <citation type="journal article" date="2010" name="Stand. Genomic Sci.">
        <title>Complete genome sequence of Sebaldella termitidis type strain (NCTC 11300).</title>
        <authorList>
            <person name="Harmon-Smith M."/>
            <person name="Celia L."/>
            <person name="Chertkov O."/>
            <person name="Lapidus A."/>
            <person name="Copeland A."/>
            <person name="Glavina Del Rio T."/>
            <person name="Nolan M."/>
            <person name="Lucas S."/>
            <person name="Tice H."/>
            <person name="Cheng J.F."/>
            <person name="Han C."/>
            <person name="Detter J.C."/>
            <person name="Bruce D."/>
            <person name="Goodwin L."/>
            <person name="Pitluck S."/>
            <person name="Pati A."/>
            <person name="Liolios K."/>
            <person name="Ivanova N."/>
            <person name="Mavromatis K."/>
            <person name="Mikhailova N."/>
            <person name="Chen A."/>
            <person name="Palaniappan K."/>
            <person name="Land M."/>
            <person name="Hauser L."/>
            <person name="Chang Y.J."/>
            <person name="Jeffries C.D."/>
            <person name="Brettin T."/>
            <person name="Goker M."/>
            <person name="Beck B."/>
            <person name="Bristow J."/>
            <person name="Eisen J.A."/>
            <person name="Markowitz V."/>
            <person name="Hugenholtz P."/>
            <person name="Kyrpides N.C."/>
            <person name="Klenk H.P."/>
            <person name="Chen F."/>
        </authorList>
    </citation>
    <scope>NUCLEOTIDE SEQUENCE [LARGE SCALE GENOMIC DNA]</scope>
    <source>
        <strain evidence="2">ATCC 33386 / NCTC 11300</strain>
    </source>
</reference>